<gene>
    <name evidence="7" type="ORF">E2562_038595</name>
</gene>
<feature type="transmembrane region" description="Helical" evidence="6">
    <location>
        <begin position="12"/>
        <end position="31"/>
    </location>
</feature>
<evidence type="ECO:0000313" key="8">
    <source>
        <dbReference type="Proteomes" id="UP000479710"/>
    </source>
</evidence>
<proteinExistence type="inferred from homology"/>
<feature type="transmembrane region" description="Helical" evidence="6">
    <location>
        <begin position="52"/>
        <end position="71"/>
    </location>
</feature>
<name>A0A6G1DTC3_9ORYZ</name>
<evidence type="ECO:0000256" key="1">
    <source>
        <dbReference type="ARBA" id="ARBA00004141"/>
    </source>
</evidence>
<feature type="transmembrane region" description="Helical" evidence="6">
    <location>
        <begin position="151"/>
        <end position="172"/>
    </location>
</feature>
<comment type="caution">
    <text evidence="7">The sequence shown here is derived from an EMBL/GenBank/DDBJ whole genome shotgun (WGS) entry which is preliminary data.</text>
</comment>
<keyword evidence="8" id="KW-1185">Reference proteome</keyword>
<dbReference type="AlphaFoldDB" id="A0A6G1DTC3"/>
<feature type="transmembrane region" description="Helical" evidence="6">
    <location>
        <begin position="184"/>
        <end position="206"/>
    </location>
</feature>
<reference evidence="7 8" key="1">
    <citation type="submission" date="2019-11" db="EMBL/GenBank/DDBJ databases">
        <title>Whole genome sequence of Oryza granulata.</title>
        <authorList>
            <person name="Li W."/>
        </authorList>
    </citation>
    <scope>NUCLEOTIDE SEQUENCE [LARGE SCALE GENOMIC DNA]</scope>
    <source>
        <strain evidence="8">cv. Menghai</strain>
        <tissue evidence="7">Leaf</tissue>
    </source>
</reference>
<sequence length="306" mass="34421">MGTMVGHVLPGTAFLTFGLWQLFNHIWLFALRPSSYRAPVWFPVRRVRHLELILVIVGMAIAILMELIIGPVNHQLFDDDGTIPSNHLHNFEHESMSLAMLVYAAVTIHMDRVRAPMRDTISQLVFATAFAQQLLIFHLHSADHMGMEGQFHWLLQTIIAVTLVTTVLGIPCPRSFAVSLVRSTSLVFEGVWFIVAGIMLWTPAFIPKGCFLNFEGGHDVVRCRTDEALYRAKSLVNLQFSWYLTATMVFVVVFYLQMMKLYPEGPRCVPLVKGSGNNDRGQFNIRDDEDDLEAAKGGFGHVGSMS</sequence>
<evidence type="ECO:0000256" key="3">
    <source>
        <dbReference type="ARBA" id="ARBA00022692"/>
    </source>
</evidence>
<evidence type="ECO:0000256" key="5">
    <source>
        <dbReference type="ARBA" id="ARBA00023136"/>
    </source>
</evidence>
<accession>A0A6G1DTC3</accession>
<feature type="transmembrane region" description="Helical" evidence="6">
    <location>
        <begin position="240"/>
        <end position="257"/>
    </location>
</feature>
<dbReference type="Pfam" id="PF04819">
    <property type="entry name" value="DUF716"/>
    <property type="match status" value="1"/>
</dbReference>
<dbReference type="OrthoDB" id="551896at2759"/>
<evidence type="ECO:0000313" key="7">
    <source>
        <dbReference type="EMBL" id="KAF0915747.1"/>
    </source>
</evidence>
<comment type="similarity">
    <text evidence="2">Belongs to the TMEM45 family.</text>
</comment>
<keyword evidence="4 6" id="KW-1133">Transmembrane helix</keyword>
<dbReference type="EMBL" id="SPHZ02000006">
    <property type="protein sequence ID" value="KAF0915747.1"/>
    <property type="molecule type" value="Genomic_DNA"/>
</dbReference>
<organism evidence="7 8">
    <name type="scientific">Oryza meyeriana var. granulata</name>
    <dbReference type="NCBI Taxonomy" id="110450"/>
    <lineage>
        <taxon>Eukaryota</taxon>
        <taxon>Viridiplantae</taxon>
        <taxon>Streptophyta</taxon>
        <taxon>Embryophyta</taxon>
        <taxon>Tracheophyta</taxon>
        <taxon>Spermatophyta</taxon>
        <taxon>Magnoliopsida</taxon>
        <taxon>Liliopsida</taxon>
        <taxon>Poales</taxon>
        <taxon>Poaceae</taxon>
        <taxon>BOP clade</taxon>
        <taxon>Oryzoideae</taxon>
        <taxon>Oryzeae</taxon>
        <taxon>Oryzinae</taxon>
        <taxon>Oryza</taxon>
        <taxon>Oryza meyeriana</taxon>
    </lineage>
</organism>
<evidence type="ECO:0000256" key="6">
    <source>
        <dbReference type="SAM" id="Phobius"/>
    </source>
</evidence>
<evidence type="ECO:0000256" key="2">
    <source>
        <dbReference type="ARBA" id="ARBA00006948"/>
    </source>
</evidence>
<dbReference type="Proteomes" id="UP000479710">
    <property type="component" value="Unassembled WGS sequence"/>
</dbReference>
<evidence type="ECO:0000256" key="4">
    <source>
        <dbReference type="ARBA" id="ARBA00022989"/>
    </source>
</evidence>
<feature type="transmembrane region" description="Helical" evidence="6">
    <location>
        <begin position="120"/>
        <end position="139"/>
    </location>
</feature>
<protein>
    <submittedName>
        <fullName evidence="7">Uncharacterized protein</fullName>
    </submittedName>
</protein>
<keyword evidence="5 6" id="KW-0472">Membrane</keyword>
<dbReference type="PANTHER" id="PTHR46285">
    <property type="entry name" value="PROTEINASE INHIBITOR I4, SERPIN (DUF716)-RELATED"/>
    <property type="match status" value="1"/>
</dbReference>
<comment type="subcellular location">
    <subcellularLocation>
        <location evidence="1">Membrane</location>
        <topology evidence="1">Multi-pass membrane protein</topology>
    </subcellularLocation>
</comment>
<dbReference type="InterPro" id="IPR006904">
    <property type="entry name" value="DUF716"/>
</dbReference>
<dbReference type="PANTHER" id="PTHR46285:SF3">
    <property type="entry name" value="PROTEINASE INHIBITOR I4, SERPIN (DUF716)"/>
    <property type="match status" value="1"/>
</dbReference>
<keyword evidence="3 6" id="KW-0812">Transmembrane</keyword>
<dbReference type="GO" id="GO:0016020">
    <property type="term" value="C:membrane"/>
    <property type="evidence" value="ECO:0007669"/>
    <property type="project" value="UniProtKB-SubCell"/>
</dbReference>